<dbReference type="Pfam" id="PF14688">
    <property type="entry name" value="DUF4461"/>
    <property type="match status" value="1"/>
</dbReference>
<protein>
    <recommendedName>
        <fullName evidence="5">T-cell activation inhibitor, mitochondrial</fullName>
    </recommendedName>
</protein>
<feature type="domain" description="DUF4460" evidence="1">
    <location>
        <begin position="4"/>
        <end position="100"/>
    </location>
</feature>
<comment type="caution">
    <text evidence="3">The sequence shown here is derived from an EMBL/GenBank/DDBJ whole genome shotgun (WGS) entry which is preliminary data.</text>
</comment>
<reference evidence="3" key="1">
    <citation type="submission" date="2021-06" db="EMBL/GenBank/DDBJ databases">
        <title>Parelaphostrongylus tenuis whole genome reference sequence.</title>
        <authorList>
            <person name="Garwood T.J."/>
            <person name="Larsen P.A."/>
            <person name="Fountain-Jones N.M."/>
            <person name="Garbe J.R."/>
            <person name="Macchietto M.G."/>
            <person name="Kania S.A."/>
            <person name="Gerhold R.W."/>
            <person name="Richards J.E."/>
            <person name="Wolf T.M."/>
        </authorList>
    </citation>
    <scope>NUCLEOTIDE SEQUENCE</scope>
    <source>
        <strain evidence="3">MNPRO001-30</strain>
        <tissue evidence="3">Meninges</tissue>
    </source>
</reference>
<evidence type="ECO:0000313" key="3">
    <source>
        <dbReference type="EMBL" id="KAJ1352348.1"/>
    </source>
</evidence>
<dbReference type="InterPro" id="IPR027986">
    <property type="entry name" value="TCAIM"/>
</dbReference>
<dbReference type="InterPro" id="IPR027989">
    <property type="entry name" value="DUF4461"/>
</dbReference>
<evidence type="ECO:0008006" key="5">
    <source>
        <dbReference type="Google" id="ProtNLM"/>
    </source>
</evidence>
<evidence type="ECO:0000259" key="1">
    <source>
        <dbReference type="Pfam" id="PF14687"/>
    </source>
</evidence>
<evidence type="ECO:0000259" key="2">
    <source>
        <dbReference type="Pfam" id="PF14688"/>
    </source>
</evidence>
<accession>A0AAD5QHP3</accession>
<dbReference type="AlphaFoldDB" id="A0AAD5QHP3"/>
<dbReference type="PANTHER" id="PTHR31596:SF1">
    <property type="entry name" value="T-CELL ACTIVATION INHIBITOR, MITOCHONDRIAL"/>
    <property type="match status" value="1"/>
</dbReference>
<feature type="domain" description="DUF4461" evidence="2">
    <location>
        <begin position="201"/>
        <end position="473"/>
    </location>
</feature>
<evidence type="ECO:0000313" key="4">
    <source>
        <dbReference type="Proteomes" id="UP001196413"/>
    </source>
</evidence>
<dbReference type="Pfam" id="PF14687">
    <property type="entry name" value="DUF4460"/>
    <property type="match status" value="1"/>
</dbReference>
<name>A0AAD5QHP3_PARTN</name>
<dbReference type="Proteomes" id="UP001196413">
    <property type="component" value="Unassembled WGS sequence"/>
</dbReference>
<dbReference type="InterPro" id="IPR028031">
    <property type="entry name" value="DUF4460"/>
</dbReference>
<gene>
    <name evidence="3" type="ORF">KIN20_008667</name>
</gene>
<dbReference type="GO" id="GO:0005739">
    <property type="term" value="C:mitochondrion"/>
    <property type="evidence" value="ECO:0007669"/>
    <property type="project" value="TreeGrafter"/>
</dbReference>
<dbReference type="EMBL" id="JAHQIW010001369">
    <property type="protein sequence ID" value="KAJ1352348.1"/>
    <property type="molecule type" value="Genomic_DNA"/>
</dbReference>
<organism evidence="3 4">
    <name type="scientific">Parelaphostrongylus tenuis</name>
    <name type="common">Meningeal worm</name>
    <dbReference type="NCBI Taxonomy" id="148309"/>
    <lineage>
        <taxon>Eukaryota</taxon>
        <taxon>Metazoa</taxon>
        <taxon>Ecdysozoa</taxon>
        <taxon>Nematoda</taxon>
        <taxon>Chromadorea</taxon>
        <taxon>Rhabditida</taxon>
        <taxon>Rhabditina</taxon>
        <taxon>Rhabditomorpha</taxon>
        <taxon>Strongyloidea</taxon>
        <taxon>Metastrongylidae</taxon>
        <taxon>Parelaphostrongylus</taxon>
    </lineage>
</organism>
<sequence>MKHRGVSLQDVAIALRPFYFAVHPDRFARNPRIREQNEKSLQIFNGYLNDLFPVSTNIRPTSIRFSIVNGKKDGFEDIEITLSGTDPVTIVKQALKSCRLPTHEIFFNGSKAEAMRSSKENFSIIRETTSSINHDFMENYLRNKKREHPKSDLASILRSSRLDALQKSKEAEYEYFTSSIPSHQSLSVCSTIWVRITKLSLKGDINDIKWRTGAKDVIWQMDWEESHMKRCLGNLKRLLDQATPTTEQSIINALYKNILRFGRGSFVCCDGSIQLGADNVPEQWEQVCIEFSVKRSQLPQLRGAMDELRHPHNGLPQTLQQITSLIVRIKNREDLLPKLAEYGRGTLVEVVTSYDELAVGKDGRLLIPCNVDILLLCHFLKNYAEASRLARKTMLRHMAELEVSRADCEIHLNLSSLEWEVGMRPEQILQCIHRLRDLDDEVRQSFRGLGVKLSHNPTVYVMNDGKISIPLNWI</sequence>
<keyword evidence="4" id="KW-1185">Reference proteome</keyword>
<dbReference type="PANTHER" id="PTHR31596">
    <property type="entry name" value="T-CELL ACTIVATION INHIBITOR, MITOCHONDRIAL"/>
    <property type="match status" value="1"/>
</dbReference>
<proteinExistence type="predicted"/>